<keyword evidence="4" id="KW-0808">Transferase</keyword>
<gene>
    <name evidence="4" type="ORF">C7437_102406</name>
</gene>
<keyword evidence="2" id="KW-0812">Transmembrane</keyword>
<dbReference type="InterPro" id="IPR003362">
    <property type="entry name" value="Bact_transf"/>
</dbReference>
<sequence>MYKFFLKRLLDIICALILLPFVLIVLIIIAPLIFLDDRGPMFYNASRLGKKGKVFKMYKLRSMKVNAPDIRNEDGSTYNSENDSRVTKLGRFIRKTSIDELPQIFNILRGEMSFVGPRPDLIESIDVYDKNEIRRLDVLPGITGFSQAYVRNSVAWRERIKNDLYYVDHISLILDVKIILQTVKIVIKKDNVYAR</sequence>
<dbReference type="RefSeq" id="WP_111439377.1">
    <property type="nucleotide sequence ID" value="NZ_QKZI01000002.1"/>
</dbReference>
<dbReference type="PANTHER" id="PTHR30576:SF0">
    <property type="entry name" value="UNDECAPRENYL-PHOSPHATE N-ACETYLGALACTOSAMINYL 1-PHOSPHATE TRANSFERASE-RELATED"/>
    <property type="match status" value="1"/>
</dbReference>
<keyword evidence="5" id="KW-1185">Reference proteome</keyword>
<name>A0A2W7MJ86_9BACI</name>
<feature type="domain" description="Bacterial sugar transferase" evidence="3">
    <location>
        <begin position="7"/>
        <end position="188"/>
    </location>
</feature>
<reference evidence="4 5" key="1">
    <citation type="submission" date="2018-06" db="EMBL/GenBank/DDBJ databases">
        <title>Genomic Encyclopedia of Type Strains, Phase IV (KMG-IV): sequencing the most valuable type-strain genomes for metagenomic binning, comparative biology and taxonomic classification.</title>
        <authorList>
            <person name="Goeker M."/>
        </authorList>
    </citation>
    <scope>NUCLEOTIDE SEQUENCE [LARGE SCALE GENOMIC DNA]</scope>
    <source>
        <strain evidence="4 5">DSM 5</strain>
    </source>
</reference>
<dbReference type="AlphaFoldDB" id="A0A2W7MJ86"/>
<dbReference type="GO" id="GO:0016780">
    <property type="term" value="F:phosphotransferase activity, for other substituted phosphate groups"/>
    <property type="evidence" value="ECO:0007669"/>
    <property type="project" value="TreeGrafter"/>
</dbReference>
<keyword evidence="2" id="KW-1133">Transmembrane helix</keyword>
<dbReference type="Pfam" id="PF02397">
    <property type="entry name" value="Bac_transf"/>
    <property type="match status" value="1"/>
</dbReference>
<proteinExistence type="inferred from homology"/>
<dbReference type="OrthoDB" id="9808602at2"/>
<keyword evidence="2" id="KW-0472">Membrane</keyword>
<comment type="similarity">
    <text evidence="1">Belongs to the bacterial sugar transferase family.</text>
</comment>
<dbReference type="PANTHER" id="PTHR30576">
    <property type="entry name" value="COLANIC BIOSYNTHESIS UDP-GLUCOSE LIPID CARRIER TRANSFERASE"/>
    <property type="match status" value="1"/>
</dbReference>
<organism evidence="4 5">
    <name type="scientific">Psychrobacillus insolitus</name>
    <dbReference type="NCBI Taxonomy" id="1461"/>
    <lineage>
        <taxon>Bacteria</taxon>
        <taxon>Bacillati</taxon>
        <taxon>Bacillota</taxon>
        <taxon>Bacilli</taxon>
        <taxon>Bacillales</taxon>
        <taxon>Bacillaceae</taxon>
        <taxon>Psychrobacillus</taxon>
    </lineage>
</organism>
<evidence type="ECO:0000256" key="1">
    <source>
        <dbReference type="ARBA" id="ARBA00006464"/>
    </source>
</evidence>
<comment type="caution">
    <text evidence="4">The sequence shown here is derived from an EMBL/GenBank/DDBJ whole genome shotgun (WGS) entry which is preliminary data.</text>
</comment>
<evidence type="ECO:0000259" key="3">
    <source>
        <dbReference type="Pfam" id="PF02397"/>
    </source>
</evidence>
<dbReference type="Proteomes" id="UP000248646">
    <property type="component" value="Unassembled WGS sequence"/>
</dbReference>
<evidence type="ECO:0000313" key="5">
    <source>
        <dbReference type="Proteomes" id="UP000248646"/>
    </source>
</evidence>
<dbReference type="EMBL" id="QKZI01000002">
    <property type="protein sequence ID" value="PZX05939.1"/>
    <property type="molecule type" value="Genomic_DNA"/>
</dbReference>
<protein>
    <submittedName>
        <fullName evidence="4">Lipopolysaccharide/colanic/teichoic acid biosynthesis glycosyltransferase</fullName>
    </submittedName>
</protein>
<evidence type="ECO:0000256" key="2">
    <source>
        <dbReference type="SAM" id="Phobius"/>
    </source>
</evidence>
<evidence type="ECO:0000313" key="4">
    <source>
        <dbReference type="EMBL" id="PZX05939.1"/>
    </source>
</evidence>
<feature type="transmembrane region" description="Helical" evidence="2">
    <location>
        <begin position="12"/>
        <end position="34"/>
    </location>
</feature>
<accession>A0A2W7MJ86</accession>